<dbReference type="InterPro" id="IPR003810">
    <property type="entry name" value="Mntp/YtaF"/>
</dbReference>
<reference evidence="6 7" key="1">
    <citation type="submission" date="2020-08" db="EMBL/GenBank/DDBJ databases">
        <title>Genome public.</title>
        <authorList>
            <person name="Liu C."/>
            <person name="Sun Q."/>
        </authorList>
    </citation>
    <scope>NUCLEOTIDE SEQUENCE [LARGE SCALE GENOMIC DNA]</scope>
    <source>
        <strain evidence="6 7">NSJ-26</strain>
    </source>
</reference>
<protein>
    <submittedName>
        <fullName evidence="6">Sporulation membrane protein YtaF</fullName>
    </submittedName>
</protein>
<evidence type="ECO:0000313" key="6">
    <source>
        <dbReference type="EMBL" id="MBC8590277.1"/>
    </source>
</evidence>
<feature type="transmembrane region" description="Helical" evidence="5">
    <location>
        <begin position="30"/>
        <end position="54"/>
    </location>
</feature>
<sequence length="206" mass="22409">MEYILLVLTLSLDAFVASIAYGSKKIKIPFLSILTINLVCSLFLGLSIVLGSLFKRILPSSTASILSAAILIGLGVFYLFESIVKNILEKKSDSNKKLKLKISDIWFIIDIYVDETMADLDKSNRLEAKEAVYLATALSLDSIGIGFGSSLVNINYISIMILSVIVGVISIFSGLILGEKIAKISNINLSWLAGVMLIILGIFKLI</sequence>
<feature type="transmembrane region" description="Helical" evidence="5">
    <location>
        <begin position="6"/>
        <end position="23"/>
    </location>
</feature>
<evidence type="ECO:0000256" key="3">
    <source>
        <dbReference type="ARBA" id="ARBA00022989"/>
    </source>
</evidence>
<keyword evidence="3 5" id="KW-1133">Transmembrane helix</keyword>
<dbReference type="Pfam" id="PF02659">
    <property type="entry name" value="Mntp"/>
    <property type="match status" value="1"/>
</dbReference>
<dbReference type="AlphaFoldDB" id="A0A926IH50"/>
<dbReference type="PANTHER" id="PTHR35529:SF2">
    <property type="entry name" value="SPORULATION PROTEIN YTAF-RELATED"/>
    <property type="match status" value="1"/>
</dbReference>
<feature type="transmembrane region" description="Helical" evidence="5">
    <location>
        <begin position="131"/>
        <end position="150"/>
    </location>
</feature>
<feature type="transmembrane region" description="Helical" evidence="5">
    <location>
        <begin position="60"/>
        <end position="80"/>
    </location>
</feature>
<keyword evidence="2 5" id="KW-0812">Transmembrane</keyword>
<dbReference type="InterPro" id="IPR014205">
    <property type="entry name" value="Spore_YtaF"/>
</dbReference>
<keyword evidence="7" id="KW-1185">Reference proteome</keyword>
<evidence type="ECO:0000256" key="5">
    <source>
        <dbReference type="SAM" id="Phobius"/>
    </source>
</evidence>
<dbReference type="EMBL" id="JACRTK010000001">
    <property type="protein sequence ID" value="MBC8590277.1"/>
    <property type="molecule type" value="Genomic_DNA"/>
</dbReference>
<dbReference type="PANTHER" id="PTHR35529">
    <property type="entry name" value="MANGANESE EFFLUX PUMP MNTP-RELATED"/>
    <property type="match status" value="1"/>
</dbReference>
<feature type="transmembrane region" description="Helical" evidence="5">
    <location>
        <begin position="156"/>
        <end position="177"/>
    </location>
</feature>
<gene>
    <name evidence="6" type="primary">ytaF</name>
    <name evidence="6" type="ORF">H8689_03860</name>
</gene>
<evidence type="ECO:0000256" key="2">
    <source>
        <dbReference type="ARBA" id="ARBA00022692"/>
    </source>
</evidence>
<keyword evidence="1" id="KW-1003">Cell membrane</keyword>
<proteinExistence type="predicted"/>
<name>A0A926IH50_9FIRM</name>
<evidence type="ECO:0000313" key="7">
    <source>
        <dbReference type="Proteomes" id="UP000601522"/>
    </source>
</evidence>
<dbReference type="Proteomes" id="UP000601522">
    <property type="component" value="Unassembled WGS sequence"/>
</dbReference>
<feature type="transmembrane region" description="Helical" evidence="5">
    <location>
        <begin position="189"/>
        <end position="205"/>
    </location>
</feature>
<accession>A0A926IH50</accession>
<dbReference type="RefSeq" id="WP_249323095.1">
    <property type="nucleotide sequence ID" value="NZ_JACRTK010000001.1"/>
</dbReference>
<organism evidence="6 7">
    <name type="scientific">Wansuia hejianensis</name>
    <dbReference type="NCBI Taxonomy" id="2763667"/>
    <lineage>
        <taxon>Bacteria</taxon>
        <taxon>Bacillati</taxon>
        <taxon>Bacillota</taxon>
        <taxon>Clostridia</taxon>
        <taxon>Lachnospirales</taxon>
        <taxon>Lachnospiraceae</taxon>
        <taxon>Wansuia</taxon>
    </lineage>
</organism>
<comment type="caution">
    <text evidence="6">The sequence shown here is derived from an EMBL/GenBank/DDBJ whole genome shotgun (WGS) entry which is preliminary data.</text>
</comment>
<dbReference type="NCBIfam" id="TIGR02840">
    <property type="entry name" value="spore_YtaF"/>
    <property type="match status" value="1"/>
</dbReference>
<keyword evidence="4 5" id="KW-0472">Membrane</keyword>
<evidence type="ECO:0000256" key="4">
    <source>
        <dbReference type="ARBA" id="ARBA00023136"/>
    </source>
</evidence>
<evidence type="ECO:0000256" key="1">
    <source>
        <dbReference type="ARBA" id="ARBA00022475"/>
    </source>
</evidence>